<dbReference type="SUPFAM" id="SSF49584">
    <property type="entry name" value="Periplasmic chaperone C-domain"/>
    <property type="match status" value="1"/>
</dbReference>
<dbReference type="InterPro" id="IPR016148">
    <property type="entry name" value="Pili_assmbl_chaperone_C"/>
</dbReference>
<dbReference type="Pfam" id="PF00345">
    <property type="entry name" value="PapD_N"/>
    <property type="match status" value="1"/>
</dbReference>
<evidence type="ECO:0000259" key="9">
    <source>
        <dbReference type="Pfam" id="PF02753"/>
    </source>
</evidence>
<keyword evidence="5 6" id="KW-0143">Chaperone</keyword>
<organism evidence="10 11">
    <name type="scientific">Burkholderia aenigmatica</name>
    <dbReference type="NCBI Taxonomy" id="2015348"/>
    <lineage>
        <taxon>Bacteria</taxon>
        <taxon>Pseudomonadati</taxon>
        <taxon>Pseudomonadota</taxon>
        <taxon>Betaproteobacteria</taxon>
        <taxon>Burkholderiales</taxon>
        <taxon>Burkholderiaceae</taxon>
        <taxon>Burkholderia</taxon>
        <taxon>Burkholderia cepacia complex</taxon>
    </lineage>
</organism>
<evidence type="ECO:0000256" key="7">
    <source>
        <dbReference type="SAM" id="MobiDB-lite"/>
    </source>
</evidence>
<dbReference type="InterPro" id="IPR036316">
    <property type="entry name" value="Pili_assmbl_chap_C_dom_sf"/>
</dbReference>
<gene>
    <name evidence="10" type="ORF">BLA13014_06063</name>
</gene>
<feature type="domain" description="Pili assembly chaperone N-terminal" evidence="8">
    <location>
        <begin position="49"/>
        <end position="172"/>
    </location>
</feature>
<evidence type="ECO:0000313" key="10">
    <source>
        <dbReference type="EMBL" id="VWC27395.1"/>
    </source>
</evidence>
<comment type="similarity">
    <text evidence="2 6">Belongs to the periplasmic pilus chaperone family.</text>
</comment>
<dbReference type="Gene3D" id="2.60.40.10">
    <property type="entry name" value="Immunoglobulins"/>
    <property type="match status" value="2"/>
</dbReference>
<protein>
    <submittedName>
        <fullName evidence="10">Pili assembly chaperone</fullName>
    </submittedName>
</protein>
<dbReference type="InterPro" id="IPR018046">
    <property type="entry name" value="Pili_assmbl_chaperone_CS"/>
</dbReference>
<evidence type="ECO:0000256" key="4">
    <source>
        <dbReference type="ARBA" id="ARBA00022764"/>
    </source>
</evidence>
<dbReference type="Pfam" id="PF02753">
    <property type="entry name" value="PapD_C"/>
    <property type="match status" value="1"/>
</dbReference>
<dbReference type="EMBL" id="CABVQC010000054">
    <property type="protein sequence ID" value="VWC27395.1"/>
    <property type="molecule type" value="Genomic_DNA"/>
</dbReference>
<dbReference type="InterPro" id="IPR008962">
    <property type="entry name" value="PapD-like_sf"/>
</dbReference>
<evidence type="ECO:0000256" key="5">
    <source>
        <dbReference type="ARBA" id="ARBA00023186"/>
    </source>
</evidence>
<evidence type="ECO:0000313" key="11">
    <source>
        <dbReference type="Proteomes" id="UP000494261"/>
    </source>
</evidence>
<keyword evidence="4" id="KW-0574">Periplasm</keyword>
<name>A0A6P2QWJ5_9BURK</name>
<feature type="region of interest" description="Disordered" evidence="7">
    <location>
        <begin position="281"/>
        <end position="314"/>
    </location>
</feature>
<feature type="domain" description="Pili assembly chaperone C-terminal" evidence="9">
    <location>
        <begin position="198"/>
        <end position="261"/>
    </location>
</feature>
<evidence type="ECO:0000256" key="3">
    <source>
        <dbReference type="ARBA" id="ARBA00022729"/>
    </source>
</evidence>
<keyword evidence="3" id="KW-0732">Signal</keyword>
<comment type="subcellular location">
    <subcellularLocation>
        <location evidence="1 6">Periplasm</location>
    </subcellularLocation>
</comment>
<evidence type="ECO:0000256" key="1">
    <source>
        <dbReference type="ARBA" id="ARBA00004418"/>
    </source>
</evidence>
<evidence type="ECO:0000256" key="2">
    <source>
        <dbReference type="ARBA" id="ARBA00007399"/>
    </source>
</evidence>
<dbReference type="AlphaFoldDB" id="A0A6P2QWJ5"/>
<dbReference type="PROSITE" id="PS00635">
    <property type="entry name" value="PILI_CHAPERONE"/>
    <property type="match status" value="1"/>
</dbReference>
<reference evidence="10 11" key="1">
    <citation type="submission" date="2019-09" db="EMBL/GenBank/DDBJ databases">
        <authorList>
            <person name="Depoorter E."/>
        </authorList>
    </citation>
    <scope>NUCLEOTIDE SEQUENCE [LARGE SCALE GENOMIC DNA]</scope>
    <source>
        <strain evidence="10">LMG 13014</strain>
    </source>
</reference>
<dbReference type="InterPro" id="IPR016147">
    <property type="entry name" value="Pili_assmbl_chaperone_N"/>
</dbReference>
<proteinExistence type="inferred from homology"/>
<dbReference type="SUPFAM" id="SSF49354">
    <property type="entry name" value="PapD-like"/>
    <property type="match status" value="1"/>
</dbReference>
<dbReference type="GO" id="GO:0030288">
    <property type="term" value="C:outer membrane-bounded periplasmic space"/>
    <property type="evidence" value="ECO:0007669"/>
    <property type="project" value="InterPro"/>
</dbReference>
<feature type="compositionally biased region" description="Polar residues" evidence="7">
    <location>
        <begin position="290"/>
        <end position="305"/>
    </location>
</feature>
<accession>A0A6P2QWJ5</accession>
<dbReference type="PANTHER" id="PTHR30251">
    <property type="entry name" value="PILUS ASSEMBLY CHAPERONE"/>
    <property type="match status" value="1"/>
</dbReference>
<dbReference type="GO" id="GO:0071555">
    <property type="term" value="P:cell wall organization"/>
    <property type="evidence" value="ECO:0007669"/>
    <property type="project" value="InterPro"/>
</dbReference>
<dbReference type="PRINTS" id="PR00969">
    <property type="entry name" value="CHAPERONPILI"/>
</dbReference>
<dbReference type="Proteomes" id="UP000494261">
    <property type="component" value="Unassembled WGS sequence"/>
</dbReference>
<evidence type="ECO:0000259" key="8">
    <source>
        <dbReference type="Pfam" id="PF00345"/>
    </source>
</evidence>
<evidence type="ECO:0000256" key="6">
    <source>
        <dbReference type="RuleBase" id="RU003918"/>
    </source>
</evidence>
<dbReference type="InterPro" id="IPR001829">
    <property type="entry name" value="Pili_assmbl_chaperone_bac"/>
</dbReference>
<dbReference type="InterPro" id="IPR013783">
    <property type="entry name" value="Ig-like_fold"/>
</dbReference>
<sequence length="314" mass="33262">MCNDVRRGAAVVSARLHGAWRWASRAQRAGRHIACAALCVGAIASAVAGVTPEVSRIVFAADAAEQSVQLYNLNTYPVLVQAWVDDGDIRSIPQSSSAPVVALPPIFRMAPHDQTSLRLINAGDPLPTDRESLRWLNLYEIPATPKDWGHDQQTVTVTMRTQIKLFVRPAGLADPGASRLRKLVLSLAPARRGLALTIDNPTPYYATIGAVQVSLGDAAKQAVPDMIAPLSRTTVTFDAWRASPGAVARVTFSLIGDDGNPDADTRTVRVGACSGDVACDSGPASDAVQADTSPAGSNATRSSTDSLDEMRARK</sequence>
<dbReference type="InterPro" id="IPR050643">
    <property type="entry name" value="Periplasmic_pilus_chap"/>
</dbReference>
<dbReference type="PANTHER" id="PTHR30251:SF7">
    <property type="entry name" value="FIMBRIAE CHAPARONE"/>
    <property type="match status" value="1"/>
</dbReference>